<keyword evidence="5 7" id="KW-0378">Hydrolase</keyword>
<dbReference type="InterPro" id="IPR001375">
    <property type="entry name" value="Peptidase_S9_cat"/>
</dbReference>
<dbReference type="OrthoDB" id="248387at2759"/>
<keyword evidence="4 7" id="KW-0645">Protease</keyword>
<evidence type="ECO:0000256" key="4">
    <source>
        <dbReference type="ARBA" id="ARBA00022670"/>
    </source>
</evidence>
<dbReference type="eggNOG" id="KOG2237">
    <property type="taxonomic scope" value="Eukaryota"/>
</dbReference>
<dbReference type="InterPro" id="IPR002471">
    <property type="entry name" value="Pept_S9_AS"/>
</dbReference>
<feature type="domain" description="Peptidase S9A N-terminal" evidence="9">
    <location>
        <begin position="6"/>
        <end position="410"/>
    </location>
</feature>
<evidence type="ECO:0000256" key="2">
    <source>
        <dbReference type="ARBA" id="ARBA00005228"/>
    </source>
</evidence>
<dbReference type="Gene3D" id="2.130.10.120">
    <property type="entry name" value="Prolyl oligopeptidase, N-terminal domain"/>
    <property type="match status" value="1"/>
</dbReference>
<protein>
    <recommendedName>
        <fullName evidence="3 7">Prolyl endopeptidase</fullName>
        <ecNumber evidence="7">3.4.21.-</ecNumber>
    </recommendedName>
</protein>
<dbReference type="GO" id="GO:0070012">
    <property type="term" value="F:oligopeptidase activity"/>
    <property type="evidence" value="ECO:0007669"/>
    <property type="project" value="TreeGrafter"/>
</dbReference>
<dbReference type="PRINTS" id="PR00862">
    <property type="entry name" value="PROLIGOPTASE"/>
</dbReference>
<dbReference type="OMA" id="LDPWFSH"/>
<dbReference type="FunFam" id="2.130.10.120:FF:000001">
    <property type="entry name" value="Prolyl endopeptidase"/>
    <property type="match status" value="1"/>
</dbReference>
<dbReference type="GO" id="GO:0006508">
    <property type="term" value="P:proteolysis"/>
    <property type="evidence" value="ECO:0007669"/>
    <property type="project" value="UniProtKB-KW"/>
</dbReference>
<name>T1KZJ1_TETUR</name>
<dbReference type="InterPro" id="IPR029058">
    <property type="entry name" value="AB_hydrolase_fold"/>
</dbReference>
<comment type="catalytic activity">
    <reaction evidence="1">
        <text>Hydrolysis of Pro-|-Xaa &gt;&gt; Ala-|-Xaa in oligopeptides.</text>
        <dbReference type="EC" id="3.4.21.26"/>
    </reaction>
</comment>
<dbReference type="EMBL" id="CAEY01000741">
    <property type="status" value="NOT_ANNOTATED_CDS"/>
    <property type="molecule type" value="Genomic_DNA"/>
</dbReference>
<evidence type="ECO:0000256" key="6">
    <source>
        <dbReference type="ARBA" id="ARBA00022825"/>
    </source>
</evidence>
<dbReference type="PANTHER" id="PTHR42881">
    <property type="entry name" value="PROLYL ENDOPEPTIDASE"/>
    <property type="match status" value="1"/>
</dbReference>
<dbReference type="HOGENOM" id="CLU_011290_1_1_1"/>
<dbReference type="EC" id="3.4.21.-" evidence="7"/>
<dbReference type="InterPro" id="IPR051167">
    <property type="entry name" value="Prolyl_oligopep/macrocyclase"/>
</dbReference>
<sequence>MVFNYPKARRDESVIETLHGIQVKDPYRWLEDPESEETKNFVHEQNKIFQAYIAKCDVKDKINERLKDLMDYPKYSCPFKRGSRYFFRKNDGLQNQSVLYIQDSLDSEPKVFFDPNTLDKDGLVSLSFTNFSLDGEWLSYGLADAGSDWRRIKIRKVDTGADADETVYFCKYSQTSWTHDNKGFFYSRYPKLADTFDGSENVKCVDHKMYYHKVGTPQENDVLVVEFPEYPEWVINGLVSDCGKYLFVFVAETCQNTALYYAHLDNDIKGKLELKPIVTKFEAEYDFIANDGTTVYFKTNRNAPNYKIIKLDLNDPDEKNWIEIIPEHEKNVLNSAICVDNDKLITIYTEDVIDAIQFRTLKDGNIIFKPKIPVGSIGTVTGKRYQSQVFFDLSNFLTPGMIFKYDFNGDSDISVFRETLCKGFDMSKFEVKQIFYSSKDGTKVPMFIVHSKDFEANGESPCLLYGYGGFNITLSPFFSPVRLLWVQNFRGVFAVANLRGGGEYGEKWHEAGVRDKKQNVFDDFIAAAEYLIDNKYTNKKKIVIEGGSNGGLLVAACSNQRPDLFGATICQVGVLDSLRFHKFGIGKLWTSDYGHPENENDFKALIKYSPLHNIPAASDVYPKILLLTGDHDDRVAPLHTLKFVAELQHSLNVKEIPLLTRVEVNAGHGASTPVSKQIAVRTDIYCFLKIALDLPYYE</sequence>
<proteinExistence type="inferred from homology"/>
<dbReference type="SUPFAM" id="SSF50993">
    <property type="entry name" value="Peptidase/esterase 'gauge' domain"/>
    <property type="match status" value="1"/>
</dbReference>
<dbReference type="Proteomes" id="UP000015104">
    <property type="component" value="Unassembled WGS sequence"/>
</dbReference>
<evidence type="ECO:0000259" key="9">
    <source>
        <dbReference type="Pfam" id="PF02897"/>
    </source>
</evidence>
<evidence type="ECO:0000256" key="7">
    <source>
        <dbReference type="RuleBase" id="RU368024"/>
    </source>
</evidence>
<gene>
    <name evidence="10" type="primary">107368760</name>
</gene>
<accession>T1KZJ1</accession>
<reference evidence="10" key="2">
    <citation type="submission" date="2015-06" db="UniProtKB">
        <authorList>
            <consortium name="EnsemblMetazoa"/>
        </authorList>
    </citation>
    <scope>IDENTIFICATION</scope>
</reference>
<dbReference type="Pfam" id="PF02897">
    <property type="entry name" value="Peptidase_S9_N"/>
    <property type="match status" value="1"/>
</dbReference>
<evidence type="ECO:0000313" key="11">
    <source>
        <dbReference type="Proteomes" id="UP000015104"/>
    </source>
</evidence>
<dbReference type="SUPFAM" id="SSF53474">
    <property type="entry name" value="alpha/beta-Hydrolases"/>
    <property type="match status" value="1"/>
</dbReference>
<dbReference type="PANTHER" id="PTHR42881:SF2">
    <property type="entry name" value="PROLYL ENDOPEPTIDASE"/>
    <property type="match status" value="1"/>
</dbReference>
<dbReference type="PROSITE" id="PS00708">
    <property type="entry name" value="PRO_ENDOPEP_SER"/>
    <property type="match status" value="1"/>
</dbReference>
<dbReference type="InterPro" id="IPR023302">
    <property type="entry name" value="Pept_S9A_N"/>
</dbReference>
<evidence type="ECO:0000313" key="10">
    <source>
        <dbReference type="EnsemblMetazoa" id="tetur28g01790.1"/>
    </source>
</evidence>
<organism evidence="10 11">
    <name type="scientific">Tetranychus urticae</name>
    <name type="common">Two-spotted spider mite</name>
    <dbReference type="NCBI Taxonomy" id="32264"/>
    <lineage>
        <taxon>Eukaryota</taxon>
        <taxon>Metazoa</taxon>
        <taxon>Ecdysozoa</taxon>
        <taxon>Arthropoda</taxon>
        <taxon>Chelicerata</taxon>
        <taxon>Arachnida</taxon>
        <taxon>Acari</taxon>
        <taxon>Acariformes</taxon>
        <taxon>Trombidiformes</taxon>
        <taxon>Prostigmata</taxon>
        <taxon>Eleutherengona</taxon>
        <taxon>Raphignathae</taxon>
        <taxon>Tetranychoidea</taxon>
        <taxon>Tetranychidae</taxon>
        <taxon>Tetranychus</taxon>
    </lineage>
</organism>
<dbReference type="Gene3D" id="3.40.50.1820">
    <property type="entry name" value="alpha/beta hydrolase"/>
    <property type="match status" value="1"/>
</dbReference>
<comment type="similarity">
    <text evidence="2 7">Belongs to the peptidase S9A family.</text>
</comment>
<dbReference type="Pfam" id="PF00326">
    <property type="entry name" value="Peptidase_S9"/>
    <property type="match status" value="1"/>
</dbReference>
<reference evidence="11" key="1">
    <citation type="submission" date="2011-08" db="EMBL/GenBank/DDBJ databases">
        <authorList>
            <person name="Rombauts S."/>
        </authorList>
    </citation>
    <scope>NUCLEOTIDE SEQUENCE</scope>
    <source>
        <strain evidence="11">London</strain>
    </source>
</reference>
<dbReference type="AlphaFoldDB" id="T1KZJ1"/>
<evidence type="ECO:0000256" key="3">
    <source>
        <dbReference type="ARBA" id="ARBA00016310"/>
    </source>
</evidence>
<evidence type="ECO:0000256" key="1">
    <source>
        <dbReference type="ARBA" id="ARBA00001070"/>
    </source>
</evidence>
<feature type="domain" description="Peptidase S9 prolyl oligopeptidase catalytic" evidence="8">
    <location>
        <begin position="485"/>
        <end position="691"/>
    </location>
</feature>
<keyword evidence="11" id="KW-1185">Reference proteome</keyword>
<dbReference type="EnsemblMetazoa" id="tetur28g01790.1">
    <property type="protein sequence ID" value="tetur28g01790.1"/>
    <property type="gene ID" value="tetur28g01790"/>
</dbReference>
<keyword evidence="6 7" id="KW-0720">Serine protease</keyword>
<dbReference type="STRING" id="32264.T1KZJ1"/>
<dbReference type="GO" id="GO:0005829">
    <property type="term" value="C:cytosol"/>
    <property type="evidence" value="ECO:0007669"/>
    <property type="project" value="TreeGrafter"/>
</dbReference>
<dbReference type="FunFam" id="3.40.50.1820:FF:000005">
    <property type="entry name" value="Prolyl endopeptidase"/>
    <property type="match status" value="1"/>
</dbReference>
<dbReference type="GO" id="GO:0004252">
    <property type="term" value="F:serine-type endopeptidase activity"/>
    <property type="evidence" value="ECO:0007669"/>
    <property type="project" value="UniProtKB-UniRule"/>
</dbReference>
<dbReference type="InterPro" id="IPR002470">
    <property type="entry name" value="Peptidase_S9A"/>
</dbReference>
<evidence type="ECO:0000259" key="8">
    <source>
        <dbReference type="Pfam" id="PF00326"/>
    </source>
</evidence>
<evidence type="ECO:0000256" key="5">
    <source>
        <dbReference type="ARBA" id="ARBA00022801"/>
    </source>
</evidence>